<dbReference type="VEuPathDB" id="FungiDB:CCM_08913"/>
<feature type="compositionally biased region" description="Basic and acidic residues" evidence="1">
    <location>
        <begin position="190"/>
        <end position="207"/>
    </location>
</feature>
<evidence type="ECO:0000256" key="1">
    <source>
        <dbReference type="SAM" id="MobiDB-lite"/>
    </source>
</evidence>
<name>A0A2H4SGB8_CORMI</name>
<accession>A0A2H4SGB8</accession>
<feature type="region of interest" description="Disordered" evidence="1">
    <location>
        <begin position="1"/>
        <end position="32"/>
    </location>
</feature>
<dbReference type="Proteomes" id="UP000323067">
    <property type="component" value="Chromosome vii"/>
</dbReference>
<proteinExistence type="predicted"/>
<organism evidence="2 3">
    <name type="scientific">Cordyceps militaris</name>
    <name type="common">Caterpillar fungus</name>
    <name type="synonym">Clavaria militaris</name>
    <dbReference type="NCBI Taxonomy" id="73501"/>
    <lineage>
        <taxon>Eukaryota</taxon>
        <taxon>Fungi</taxon>
        <taxon>Dikarya</taxon>
        <taxon>Ascomycota</taxon>
        <taxon>Pezizomycotina</taxon>
        <taxon>Sordariomycetes</taxon>
        <taxon>Hypocreomycetidae</taxon>
        <taxon>Hypocreales</taxon>
        <taxon>Cordycipitaceae</taxon>
        <taxon>Cordyceps</taxon>
    </lineage>
</organism>
<dbReference type="AlphaFoldDB" id="A0A2H4SGB8"/>
<dbReference type="VEuPathDB" id="FungiDB:A9K55_009162"/>
<feature type="region of interest" description="Disordered" evidence="1">
    <location>
        <begin position="188"/>
        <end position="207"/>
    </location>
</feature>
<dbReference type="EMBL" id="CP023324">
    <property type="protein sequence ID" value="ATY62152.1"/>
    <property type="molecule type" value="Genomic_DNA"/>
</dbReference>
<feature type="region of interest" description="Disordered" evidence="1">
    <location>
        <begin position="236"/>
        <end position="256"/>
    </location>
</feature>
<gene>
    <name evidence="2" type="ORF">A9K55_009162</name>
</gene>
<feature type="compositionally biased region" description="Basic and acidic residues" evidence="1">
    <location>
        <begin position="236"/>
        <end position="246"/>
    </location>
</feature>
<evidence type="ECO:0000313" key="2">
    <source>
        <dbReference type="EMBL" id="ATY62152.1"/>
    </source>
</evidence>
<reference evidence="2 3" key="1">
    <citation type="journal article" date="2017" name="BMC Genomics">
        <title>Chromosome level assembly and secondary metabolite potential of the parasitic fungus Cordyceps militaris.</title>
        <authorList>
            <person name="Kramer G.J."/>
            <person name="Nodwell J.R."/>
        </authorList>
    </citation>
    <scope>NUCLEOTIDE SEQUENCE [LARGE SCALE GENOMIC DNA]</scope>
    <source>
        <strain evidence="2 3">ATCC 34164</strain>
    </source>
</reference>
<feature type="compositionally biased region" description="Polar residues" evidence="1">
    <location>
        <begin position="14"/>
        <end position="26"/>
    </location>
</feature>
<sequence>MPTSKNLKRDLSASPETNGSDASQIPLSKHPPVLLDLNCAPKSKKLKTQDSSASPETNGLDLLLKCPQEVRDLIFAELPLKDIKNLRQSSEKVNEMTNFRIRRVFLSRNTRNIKTFLIIANHERYSSQVEEIVLDEAFLTEYSDPTRDRFQRAREDNIRARRCRADEIPPIQDSGKEAPAVCEAQPLLFQDKKQDTEKNKGNEEKEESRKRAAWVALVKAATAVCEAQRLLFQDKKQDTEKNKGNEEKEEGQESAADIEQRDWLLYQALLKDQASIYYESGEKFDQDFLALRYGLARFKNLKAIIITSNAHGQLFMPEYETPIMRFLPSDLNHPLPTSNMCEEALEWNWDWPTAARVDASPGEVAPLPFAYPRKPLWNGLCKVIEALDALPENHVLTKLVVGISEEEMGVEPKWIARRSPFYEKFIKLISRPQFRELGLMLDISQPENDRLQKLLRRYEEATLMGEVPRELMAWEAIAAVPHIESLSLRQMPWRAEPERLCLPLQFIFPRFTCLKYLRLWHFTVTTLDLIDFLSEMPKSLKRVDLVDTLPASAHSASENLDPQELLRGMLEEMKAKSLWKTWPANARPNLRIARCLGFLKYYEHWFKTEVDAFLHGDGPNPLEGPEDGNLLSHTYERKGMIRSTRYPSFEIPASCICPEWLAGILAEKDLRGHFARLALSETTGDDSSETTDAV</sequence>
<evidence type="ECO:0000313" key="3">
    <source>
        <dbReference type="Proteomes" id="UP000323067"/>
    </source>
</evidence>
<protein>
    <submittedName>
        <fullName evidence="2">Cyclin-like F-box</fullName>
    </submittedName>
</protein>